<dbReference type="Gene3D" id="3.40.1660.10">
    <property type="entry name" value="EreA-like (biosynthetic domain)"/>
    <property type="match status" value="2"/>
</dbReference>
<evidence type="ECO:0000313" key="1">
    <source>
        <dbReference type="EMBL" id="MCL6422761.1"/>
    </source>
</evidence>
<dbReference type="Proteomes" id="UP001203761">
    <property type="component" value="Unassembled WGS sequence"/>
</dbReference>
<dbReference type="PANTHER" id="PTHR31299">
    <property type="entry name" value="ESTERASE, PUTATIVE (AFU_ORTHOLOGUE AFUA_1G05850)-RELATED"/>
    <property type="match status" value="1"/>
</dbReference>
<dbReference type="RefSeq" id="WP_249736877.1">
    <property type="nucleotide sequence ID" value="NZ_JAKNCJ010000002.1"/>
</dbReference>
<dbReference type="PANTHER" id="PTHR31299:SF0">
    <property type="entry name" value="ESTERASE, PUTATIVE (AFU_ORTHOLOGUE AFUA_1G05850)-RELATED"/>
    <property type="match status" value="1"/>
</dbReference>
<comment type="caution">
    <text evidence="1">The sequence shown here is derived from an EMBL/GenBank/DDBJ whole genome shotgun (WGS) entry which is preliminary data.</text>
</comment>
<accession>A0ABT0QYM7</accession>
<sequence>MGAAPTIIADADQIEELLEHGAEVLGLGEPTHGSANVLDWKVGLVLELARRGRRIVLALEESVPVARATDAVLRGACGADPFDAWSAGSRLWRTEGYREGLRAIACWNGARSPADRIALIGVDIQHPGRAAADLLAAGVRAEVLERIAQGGGTGARGGVQAGDIPVLVALVSRLEREGRAEALLLARVLHRHALAYVAEPDLAGLWRRDGFMAQTLLEQRGGAGGGDGAGAGAEGGAITILSAHNEHIACSETGFGGPTMGWALRQELGEKYVSIGVLCGDGECRAIDPSSGSREYRSLALPPLREGSTDEQLARRGEVLVRAQEVPHPGPRRFIGWMLDSRDAEAQPEAYEVRRPISDFDLLKHFPRSEADRSA</sequence>
<organism evidence="1 2">
    <name type="scientific">Brachybacterium equifaecis</name>
    <dbReference type="NCBI Taxonomy" id="2910770"/>
    <lineage>
        <taxon>Bacteria</taxon>
        <taxon>Bacillati</taxon>
        <taxon>Actinomycetota</taxon>
        <taxon>Actinomycetes</taxon>
        <taxon>Micrococcales</taxon>
        <taxon>Dermabacteraceae</taxon>
        <taxon>Brachybacterium</taxon>
    </lineage>
</organism>
<evidence type="ECO:0000313" key="2">
    <source>
        <dbReference type="Proteomes" id="UP001203761"/>
    </source>
</evidence>
<dbReference type="Gene3D" id="1.20.1440.30">
    <property type="entry name" value="Biosynthetic Protein domain"/>
    <property type="match status" value="1"/>
</dbReference>
<reference evidence="1" key="1">
    <citation type="submission" date="2022-02" db="EMBL/GenBank/DDBJ databases">
        <authorList>
            <person name="Lee M."/>
            <person name="Kim S.-J."/>
            <person name="Jung M.-Y."/>
        </authorList>
    </citation>
    <scope>NUCLEOTIDE SEQUENCE</scope>
    <source>
        <strain evidence="1">JHP9</strain>
    </source>
</reference>
<dbReference type="InterPro" id="IPR052036">
    <property type="entry name" value="Hydrolase/PRTase-associated"/>
</dbReference>
<keyword evidence="2" id="KW-1185">Reference proteome</keyword>
<name>A0ABT0QYM7_9MICO</name>
<dbReference type="Pfam" id="PF05139">
    <property type="entry name" value="Erythro_esteras"/>
    <property type="match status" value="1"/>
</dbReference>
<proteinExistence type="predicted"/>
<dbReference type="Gene3D" id="3.30.1870.10">
    <property type="entry name" value="EreA-like, domain 2"/>
    <property type="match status" value="1"/>
</dbReference>
<dbReference type="InterPro" id="IPR007815">
    <property type="entry name" value="Emycin_Estase"/>
</dbReference>
<gene>
    <name evidence="1" type="ORF">Bequi_05060</name>
</gene>
<protein>
    <submittedName>
        <fullName evidence="1">Erythromycin esterase family protein</fullName>
    </submittedName>
</protein>
<dbReference type="EMBL" id="JAKNCJ010000002">
    <property type="protein sequence ID" value="MCL6422761.1"/>
    <property type="molecule type" value="Genomic_DNA"/>
</dbReference>
<dbReference type="SUPFAM" id="SSF159501">
    <property type="entry name" value="EreA/ChaN-like"/>
    <property type="match status" value="1"/>
</dbReference>